<dbReference type="EMBL" id="CYKH01001488">
    <property type="protein sequence ID" value="CUG87293.1"/>
    <property type="molecule type" value="Genomic_DNA"/>
</dbReference>
<dbReference type="GO" id="GO:0016887">
    <property type="term" value="F:ATP hydrolysis activity"/>
    <property type="evidence" value="ECO:0007669"/>
    <property type="project" value="InterPro"/>
</dbReference>
<keyword evidence="6 9" id="KW-1133">Transmembrane helix</keyword>
<keyword evidence="7 9" id="KW-0472">Membrane</keyword>
<evidence type="ECO:0000256" key="4">
    <source>
        <dbReference type="ARBA" id="ARBA00022741"/>
    </source>
</evidence>
<evidence type="ECO:0000259" key="10">
    <source>
        <dbReference type="PROSITE" id="PS50893"/>
    </source>
</evidence>
<feature type="transmembrane region" description="Helical" evidence="9">
    <location>
        <begin position="446"/>
        <end position="465"/>
    </location>
</feature>
<evidence type="ECO:0000256" key="8">
    <source>
        <dbReference type="SAM" id="MobiDB-lite"/>
    </source>
</evidence>
<evidence type="ECO:0000256" key="2">
    <source>
        <dbReference type="ARBA" id="ARBA00022448"/>
    </source>
</evidence>
<feature type="transmembrane region" description="Helical" evidence="9">
    <location>
        <begin position="413"/>
        <end position="434"/>
    </location>
</feature>
<feature type="region of interest" description="Disordered" evidence="8">
    <location>
        <begin position="38"/>
        <end position="71"/>
    </location>
</feature>
<evidence type="ECO:0000256" key="5">
    <source>
        <dbReference type="ARBA" id="ARBA00022840"/>
    </source>
</evidence>
<dbReference type="SMART" id="SM00382">
    <property type="entry name" value="AAA"/>
    <property type="match status" value="1"/>
</dbReference>
<evidence type="ECO:0000256" key="1">
    <source>
        <dbReference type="ARBA" id="ARBA00004141"/>
    </source>
</evidence>
<dbReference type="Pfam" id="PF01061">
    <property type="entry name" value="ABC2_membrane"/>
    <property type="match status" value="1"/>
</dbReference>
<dbReference type="InterPro" id="IPR003439">
    <property type="entry name" value="ABC_transporter-like_ATP-bd"/>
</dbReference>
<dbReference type="InterPro" id="IPR027417">
    <property type="entry name" value="P-loop_NTPase"/>
</dbReference>
<dbReference type="Pfam" id="PF00005">
    <property type="entry name" value="ABC_tran"/>
    <property type="match status" value="1"/>
</dbReference>
<dbReference type="SUPFAM" id="SSF52540">
    <property type="entry name" value="P-loop containing nucleoside triphosphate hydrolases"/>
    <property type="match status" value="1"/>
</dbReference>
<evidence type="ECO:0000256" key="9">
    <source>
        <dbReference type="SAM" id="Phobius"/>
    </source>
</evidence>
<name>A0A0S4JBG7_BODSA</name>
<sequence length="661" mass="72555">MGFQYLMLFAFTIILRCAAFVTLRGLILVGNRRYSYDNSSAGAAPEPDEDSHHQHAHEPSRFDATPMSPVPDADEIEEVAEQPGGFSESIGSLGWEMAPVLLDATIDQIVLMQVPKVKKTLLNVPYIAFHPQETVAVMGPTGAGKTLLLQQMGARLGAGVSTTTPTRFFSTVAAAHKPTLQFVDGNDQILPNLRALEPVAFHASLYDPTLTEEEVNENAALQLLALGIHKEKHNNMAYTLSGGQMRRLSVACKTVMQPSVLLIDEPTSGLDHDAAINLGRHLKNMAKESGIAVVCSLQQPAPELLSCFDTFVFMLEGRVVIQGTATKCRKHFGIAESSTCWAEEVLAAMSSDVGAAAPDAIEAAPKANDYVVPADEYLVPIFHAPRRPMLYTIAELSRRSLLNRWVRAPGQPLGAFAIRYLLLPVALSILLVNIGSKDPGYFNRSGLLFVYCTCIAFSAVLNGAITFPTERRMVEEEIRANLYTSTAYLISQWWTTAVIEDIVGCVLGSIALKYIATLEVNLGLLIACTFTVSQGCNSVGYLCGLFRDLPVATGMTMMALMPSMLGTGIVVTTEQFTRIPLMWVFEVISFVRYPFMILFKSELEEGTGSAAAANVVFRQFGLDPDNKWYMPETLWPVFVCYCLLMRVVVLVVYRWLLTPQR</sequence>
<dbReference type="GO" id="GO:0005524">
    <property type="term" value="F:ATP binding"/>
    <property type="evidence" value="ECO:0007669"/>
    <property type="project" value="UniProtKB-KW"/>
</dbReference>
<dbReference type="InterPro" id="IPR013525">
    <property type="entry name" value="ABC2_TM"/>
</dbReference>
<dbReference type="InterPro" id="IPR003593">
    <property type="entry name" value="AAA+_ATPase"/>
</dbReference>
<dbReference type="PANTHER" id="PTHR48041">
    <property type="entry name" value="ABC TRANSPORTER G FAMILY MEMBER 28"/>
    <property type="match status" value="1"/>
</dbReference>
<dbReference type="GO" id="GO:0140359">
    <property type="term" value="F:ABC-type transporter activity"/>
    <property type="evidence" value="ECO:0007669"/>
    <property type="project" value="InterPro"/>
</dbReference>
<feature type="transmembrane region" description="Helical" evidence="9">
    <location>
        <begin position="634"/>
        <end position="656"/>
    </location>
</feature>
<feature type="transmembrane region" description="Helical" evidence="9">
    <location>
        <begin position="6"/>
        <end position="29"/>
    </location>
</feature>
<feature type="transmembrane region" description="Helical" evidence="9">
    <location>
        <begin position="522"/>
        <end position="542"/>
    </location>
</feature>
<evidence type="ECO:0000256" key="3">
    <source>
        <dbReference type="ARBA" id="ARBA00022692"/>
    </source>
</evidence>
<dbReference type="VEuPathDB" id="TriTrypDB:BSAL_09495"/>
<gene>
    <name evidence="11" type="ORF">BSAL_09495</name>
</gene>
<keyword evidence="3 9" id="KW-0812">Transmembrane</keyword>
<evidence type="ECO:0000256" key="6">
    <source>
        <dbReference type="ARBA" id="ARBA00022989"/>
    </source>
</evidence>
<dbReference type="OrthoDB" id="66620at2759"/>
<accession>A0A0S4JBG7</accession>
<dbReference type="PANTHER" id="PTHR48041:SF139">
    <property type="entry name" value="PROTEIN SCARLET"/>
    <property type="match status" value="1"/>
</dbReference>
<dbReference type="InterPro" id="IPR050352">
    <property type="entry name" value="ABCG_transporters"/>
</dbReference>
<proteinExistence type="predicted"/>
<dbReference type="Gene3D" id="3.40.50.300">
    <property type="entry name" value="P-loop containing nucleotide triphosphate hydrolases"/>
    <property type="match status" value="1"/>
</dbReference>
<dbReference type="GO" id="GO:0016020">
    <property type="term" value="C:membrane"/>
    <property type="evidence" value="ECO:0007669"/>
    <property type="project" value="UniProtKB-SubCell"/>
</dbReference>
<feature type="compositionally biased region" description="Basic and acidic residues" evidence="8">
    <location>
        <begin position="50"/>
        <end position="61"/>
    </location>
</feature>
<reference evidence="12" key="1">
    <citation type="submission" date="2015-09" db="EMBL/GenBank/DDBJ databases">
        <authorList>
            <consortium name="Pathogen Informatics"/>
        </authorList>
    </citation>
    <scope>NUCLEOTIDE SEQUENCE [LARGE SCALE GENOMIC DNA]</scope>
    <source>
        <strain evidence="12">Lake Konstanz</strain>
    </source>
</reference>
<dbReference type="AlphaFoldDB" id="A0A0S4JBG7"/>
<protein>
    <submittedName>
        <fullName evidence="11">ABC transporter, putative</fullName>
    </submittedName>
</protein>
<feature type="transmembrane region" description="Helical" evidence="9">
    <location>
        <begin position="554"/>
        <end position="572"/>
    </location>
</feature>
<dbReference type="Proteomes" id="UP000051952">
    <property type="component" value="Unassembled WGS sequence"/>
</dbReference>
<keyword evidence="12" id="KW-1185">Reference proteome</keyword>
<organism evidence="11 12">
    <name type="scientific">Bodo saltans</name>
    <name type="common">Flagellated protozoan</name>
    <dbReference type="NCBI Taxonomy" id="75058"/>
    <lineage>
        <taxon>Eukaryota</taxon>
        <taxon>Discoba</taxon>
        <taxon>Euglenozoa</taxon>
        <taxon>Kinetoplastea</taxon>
        <taxon>Metakinetoplastina</taxon>
        <taxon>Eubodonida</taxon>
        <taxon>Bodonidae</taxon>
        <taxon>Bodo</taxon>
    </lineage>
</organism>
<evidence type="ECO:0000313" key="12">
    <source>
        <dbReference type="Proteomes" id="UP000051952"/>
    </source>
</evidence>
<keyword evidence="5" id="KW-0067">ATP-binding</keyword>
<feature type="domain" description="ABC transporter" evidence="10">
    <location>
        <begin position="104"/>
        <end position="341"/>
    </location>
</feature>
<comment type="subcellular location">
    <subcellularLocation>
        <location evidence="1">Membrane</location>
        <topology evidence="1">Multi-pass membrane protein</topology>
    </subcellularLocation>
</comment>
<keyword evidence="2" id="KW-0813">Transport</keyword>
<evidence type="ECO:0000313" key="11">
    <source>
        <dbReference type="EMBL" id="CUG87293.1"/>
    </source>
</evidence>
<keyword evidence="4" id="KW-0547">Nucleotide-binding</keyword>
<evidence type="ECO:0000256" key="7">
    <source>
        <dbReference type="ARBA" id="ARBA00023136"/>
    </source>
</evidence>
<dbReference type="PROSITE" id="PS50893">
    <property type="entry name" value="ABC_TRANSPORTER_2"/>
    <property type="match status" value="1"/>
</dbReference>